<reference evidence="3" key="1">
    <citation type="submission" date="2023-10" db="EMBL/GenBank/DDBJ databases">
        <title>Development of a sustainable strategy for remediation of hydrocarbon-contaminated territories based on the waste exchange concept.</title>
        <authorList>
            <person name="Krivoruchko A."/>
        </authorList>
    </citation>
    <scope>NUCLEOTIDE SEQUENCE</scope>
    <source>
        <strain evidence="3">IEGM 1325</strain>
    </source>
</reference>
<protein>
    <submittedName>
        <fullName evidence="3">Uncharacterized protein</fullName>
    </submittedName>
</protein>
<dbReference type="EMBL" id="JAWLUK010000021">
    <property type="protein sequence ID" value="MDV7177972.1"/>
    <property type="molecule type" value="Genomic_DNA"/>
</dbReference>
<evidence type="ECO:0000256" key="2">
    <source>
        <dbReference type="SAM" id="SignalP"/>
    </source>
</evidence>
<sequence>MMSSPSSFKVSTRPFVPTTRPARLAAAAILTVSLFAGAAPAVAVEEAGPTVSEGVCDCAWGPEPAPGPGFELPDLASRWTPEQGIRSGTFRQMVPGLVVMEGFFDLRQDQIALTVAPYSMETGHGDQVAVPLVYDDVYSDLGAVRVADARALLGEAGDGHLLFTLSVDGTPVAAALYDEAAGTPEGDIGPSAGLVFAWGEHSLADPVFGDYPERFLTLQHAEPGVLLPFRSEGLGDDAAVAELSWGPRWGALWRDTTLDFFTGFHYLADATYPTDDRLVLDWSLDGVTKSEDVIITQDAERSDVFALVELLADGQKPRALNVPAEEDAPSPGEADPVPPAEQEPVDTPAPVAGEEPGEGTGGEEAHTTPDTVETGREVPAGALGALAALGAGLVLMARGRVRQV</sequence>
<comment type="caution">
    <text evidence="3">The sequence shown here is derived from an EMBL/GenBank/DDBJ whole genome shotgun (WGS) entry which is preliminary data.</text>
</comment>
<feature type="signal peptide" evidence="2">
    <location>
        <begin position="1"/>
        <end position="38"/>
    </location>
</feature>
<organism evidence="3 4">
    <name type="scientific">Micrococcus yunnanensis</name>
    <dbReference type="NCBI Taxonomy" id="566027"/>
    <lineage>
        <taxon>Bacteria</taxon>
        <taxon>Bacillati</taxon>
        <taxon>Actinomycetota</taxon>
        <taxon>Actinomycetes</taxon>
        <taxon>Micrococcales</taxon>
        <taxon>Micrococcaceae</taxon>
        <taxon>Micrococcus</taxon>
    </lineage>
</organism>
<feature type="region of interest" description="Disordered" evidence="1">
    <location>
        <begin position="318"/>
        <end position="379"/>
    </location>
</feature>
<dbReference type="AlphaFoldDB" id="A0AAP5WCC6"/>
<gene>
    <name evidence="3" type="ORF">R4064_10105</name>
</gene>
<dbReference type="RefSeq" id="WP_255502646.1">
    <property type="nucleotide sequence ID" value="NZ_CP125290.1"/>
</dbReference>
<evidence type="ECO:0000256" key="1">
    <source>
        <dbReference type="SAM" id="MobiDB-lite"/>
    </source>
</evidence>
<evidence type="ECO:0000313" key="3">
    <source>
        <dbReference type="EMBL" id="MDV7177972.1"/>
    </source>
</evidence>
<proteinExistence type="predicted"/>
<dbReference type="Proteomes" id="UP001185728">
    <property type="component" value="Unassembled WGS sequence"/>
</dbReference>
<accession>A0AAP5WCC6</accession>
<feature type="chain" id="PRO_5043028901" evidence="2">
    <location>
        <begin position="39"/>
        <end position="404"/>
    </location>
</feature>
<keyword evidence="2" id="KW-0732">Signal</keyword>
<name>A0AAP5WCC6_9MICC</name>
<evidence type="ECO:0000313" key="4">
    <source>
        <dbReference type="Proteomes" id="UP001185728"/>
    </source>
</evidence>